<sequence>MSETQEKQIIMERWGLPQIELLLLSKLRSNTVIEVVQDGYHLMFHLKTEYNYFLVSNCQCTLMTVQLSYAPGDHGLGLKRRRGIPFGTLPYGM</sequence>
<proteinExistence type="predicted"/>
<protein>
    <submittedName>
        <fullName evidence="1">Os12g0566050 protein</fullName>
    </submittedName>
</protein>
<evidence type="ECO:0000313" key="1">
    <source>
        <dbReference type="EMBL" id="BAT17691.1"/>
    </source>
</evidence>
<dbReference type="EMBL" id="AP014968">
    <property type="protein sequence ID" value="BAT17691.1"/>
    <property type="molecule type" value="Genomic_DNA"/>
</dbReference>
<organism evidence="1 2">
    <name type="scientific">Oryza sativa subsp. japonica</name>
    <name type="common">Rice</name>
    <dbReference type="NCBI Taxonomy" id="39947"/>
    <lineage>
        <taxon>Eukaryota</taxon>
        <taxon>Viridiplantae</taxon>
        <taxon>Streptophyta</taxon>
        <taxon>Embryophyta</taxon>
        <taxon>Tracheophyta</taxon>
        <taxon>Spermatophyta</taxon>
        <taxon>Magnoliopsida</taxon>
        <taxon>Liliopsida</taxon>
        <taxon>Poales</taxon>
        <taxon>Poaceae</taxon>
        <taxon>BOP clade</taxon>
        <taxon>Oryzoideae</taxon>
        <taxon>Oryzeae</taxon>
        <taxon>Oryzinae</taxon>
        <taxon>Oryza</taxon>
        <taxon>Oryza sativa</taxon>
    </lineage>
</organism>
<accession>A0A0P0YBJ8</accession>
<dbReference type="Proteomes" id="UP000059680">
    <property type="component" value="Chromosome 12"/>
</dbReference>
<dbReference type="Gramene" id="Os12t0566050-00">
    <property type="protein sequence ID" value="Os12t0566050-00"/>
    <property type="gene ID" value="Os12g0566050"/>
</dbReference>
<dbReference type="PaxDb" id="39947-A0A0P0YBJ8"/>
<gene>
    <name evidence="1" type="ordered locus">Os12g0566050</name>
    <name evidence="1" type="ORF">OSNPB_120566050</name>
</gene>
<name>A0A0P0YBJ8_ORYSJ</name>
<reference evidence="1 2" key="3">
    <citation type="journal article" date="2013" name="Rice">
        <title>Improvement of the Oryza sativa Nipponbare reference genome using next generation sequence and optical map data.</title>
        <authorList>
            <person name="Kawahara Y."/>
            <person name="de la Bastide M."/>
            <person name="Hamilton J.P."/>
            <person name="Kanamori H."/>
            <person name="McCombie W.R."/>
            <person name="Ouyang S."/>
            <person name="Schwartz D.C."/>
            <person name="Tanaka T."/>
            <person name="Wu J."/>
            <person name="Zhou S."/>
            <person name="Childs K.L."/>
            <person name="Davidson R.M."/>
            <person name="Lin H."/>
            <person name="Quesada-Ocampo L."/>
            <person name="Vaillancourt B."/>
            <person name="Sakai H."/>
            <person name="Lee S.S."/>
            <person name="Kim J."/>
            <person name="Numa H."/>
            <person name="Itoh T."/>
            <person name="Buell C.R."/>
            <person name="Matsumoto T."/>
        </authorList>
    </citation>
    <scope>NUCLEOTIDE SEQUENCE [LARGE SCALE GENOMIC DNA]</scope>
    <source>
        <strain evidence="2">cv. Nipponbare</strain>
    </source>
</reference>
<dbReference type="AlphaFoldDB" id="A0A0P0YBJ8"/>
<evidence type="ECO:0000313" key="2">
    <source>
        <dbReference type="Proteomes" id="UP000059680"/>
    </source>
</evidence>
<dbReference type="InParanoid" id="A0A0P0YBJ8"/>
<reference evidence="1 2" key="2">
    <citation type="journal article" date="2013" name="Plant Cell Physiol.">
        <title>Rice Annotation Project Database (RAP-DB): an integrative and interactive database for rice genomics.</title>
        <authorList>
            <person name="Sakai H."/>
            <person name="Lee S.S."/>
            <person name="Tanaka T."/>
            <person name="Numa H."/>
            <person name="Kim J."/>
            <person name="Kawahara Y."/>
            <person name="Wakimoto H."/>
            <person name="Yang C.C."/>
            <person name="Iwamoto M."/>
            <person name="Abe T."/>
            <person name="Yamada Y."/>
            <person name="Muto A."/>
            <person name="Inokuchi H."/>
            <person name="Ikemura T."/>
            <person name="Matsumoto T."/>
            <person name="Sasaki T."/>
            <person name="Itoh T."/>
        </authorList>
    </citation>
    <scope>NUCLEOTIDE SEQUENCE [LARGE SCALE GENOMIC DNA]</scope>
    <source>
        <strain evidence="2">cv. Nipponbare</strain>
    </source>
</reference>
<keyword evidence="2" id="KW-1185">Reference proteome</keyword>
<reference evidence="2" key="1">
    <citation type="journal article" date="2005" name="Nature">
        <title>The map-based sequence of the rice genome.</title>
        <authorList>
            <consortium name="International rice genome sequencing project (IRGSP)"/>
            <person name="Matsumoto T."/>
            <person name="Wu J."/>
            <person name="Kanamori H."/>
            <person name="Katayose Y."/>
            <person name="Fujisawa M."/>
            <person name="Namiki N."/>
            <person name="Mizuno H."/>
            <person name="Yamamoto K."/>
            <person name="Antonio B.A."/>
            <person name="Baba T."/>
            <person name="Sakata K."/>
            <person name="Nagamura Y."/>
            <person name="Aoki H."/>
            <person name="Arikawa K."/>
            <person name="Arita K."/>
            <person name="Bito T."/>
            <person name="Chiden Y."/>
            <person name="Fujitsuka N."/>
            <person name="Fukunaka R."/>
            <person name="Hamada M."/>
            <person name="Harada C."/>
            <person name="Hayashi A."/>
            <person name="Hijishita S."/>
            <person name="Honda M."/>
            <person name="Hosokawa S."/>
            <person name="Ichikawa Y."/>
            <person name="Idonuma A."/>
            <person name="Iijima M."/>
            <person name="Ikeda M."/>
            <person name="Ikeno M."/>
            <person name="Ito K."/>
            <person name="Ito S."/>
            <person name="Ito T."/>
            <person name="Ito Y."/>
            <person name="Ito Y."/>
            <person name="Iwabuchi A."/>
            <person name="Kamiya K."/>
            <person name="Karasawa W."/>
            <person name="Kurita K."/>
            <person name="Katagiri S."/>
            <person name="Kikuta A."/>
            <person name="Kobayashi H."/>
            <person name="Kobayashi N."/>
            <person name="Machita K."/>
            <person name="Maehara T."/>
            <person name="Masukawa M."/>
            <person name="Mizubayashi T."/>
            <person name="Mukai Y."/>
            <person name="Nagasaki H."/>
            <person name="Nagata Y."/>
            <person name="Naito S."/>
            <person name="Nakashima M."/>
            <person name="Nakama Y."/>
            <person name="Nakamichi Y."/>
            <person name="Nakamura M."/>
            <person name="Meguro A."/>
            <person name="Negishi M."/>
            <person name="Ohta I."/>
            <person name="Ohta T."/>
            <person name="Okamoto M."/>
            <person name="Ono N."/>
            <person name="Saji S."/>
            <person name="Sakaguchi M."/>
            <person name="Sakai K."/>
            <person name="Shibata M."/>
            <person name="Shimokawa T."/>
            <person name="Song J."/>
            <person name="Takazaki Y."/>
            <person name="Terasawa K."/>
            <person name="Tsugane M."/>
            <person name="Tsuji K."/>
            <person name="Ueda S."/>
            <person name="Waki K."/>
            <person name="Yamagata H."/>
            <person name="Yamamoto M."/>
            <person name="Yamamoto S."/>
            <person name="Yamane H."/>
            <person name="Yoshiki S."/>
            <person name="Yoshihara R."/>
            <person name="Yukawa K."/>
            <person name="Zhong H."/>
            <person name="Yano M."/>
            <person name="Yuan Q."/>
            <person name="Ouyang S."/>
            <person name="Liu J."/>
            <person name="Jones K.M."/>
            <person name="Gansberger K."/>
            <person name="Moffat K."/>
            <person name="Hill J."/>
            <person name="Bera J."/>
            <person name="Fadrosh D."/>
            <person name="Jin S."/>
            <person name="Johri S."/>
            <person name="Kim M."/>
            <person name="Overton L."/>
            <person name="Reardon M."/>
            <person name="Tsitrin T."/>
            <person name="Vuong H."/>
            <person name="Weaver B."/>
            <person name="Ciecko A."/>
            <person name="Tallon L."/>
            <person name="Jackson J."/>
            <person name="Pai G."/>
            <person name="Aken S.V."/>
            <person name="Utterback T."/>
            <person name="Reidmuller S."/>
            <person name="Feldblyum T."/>
            <person name="Hsiao J."/>
            <person name="Zismann V."/>
            <person name="Iobst S."/>
            <person name="de Vazeille A.R."/>
            <person name="Buell C.R."/>
            <person name="Ying K."/>
            <person name="Li Y."/>
            <person name="Lu T."/>
            <person name="Huang Y."/>
            <person name="Zhao Q."/>
            <person name="Feng Q."/>
            <person name="Zhang L."/>
            <person name="Zhu J."/>
            <person name="Weng Q."/>
            <person name="Mu J."/>
            <person name="Lu Y."/>
            <person name="Fan D."/>
            <person name="Liu Y."/>
            <person name="Guan J."/>
            <person name="Zhang Y."/>
            <person name="Yu S."/>
            <person name="Liu X."/>
            <person name="Zhang Y."/>
            <person name="Hong G."/>
            <person name="Han B."/>
            <person name="Choisne N."/>
            <person name="Demange N."/>
            <person name="Orjeda G."/>
            <person name="Samain S."/>
            <person name="Cattolico L."/>
            <person name="Pelletier E."/>
            <person name="Couloux A."/>
            <person name="Segurens B."/>
            <person name="Wincker P."/>
            <person name="D'Hont A."/>
            <person name="Scarpelli C."/>
            <person name="Weissenbach J."/>
            <person name="Salanoubat M."/>
            <person name="Quetier F."/>
            <person name="Yu Y."/>
            <person name="Kim H.R."/>
            <person name="Rambo T."/>
            <person name="Currie J."/>
            <person name="Collura K."/>
            <person name="Luo M."/>
            <person name="Yang T."/>
            <person name="Ammiraju J.S.S."/>
            <person name="Engler F."/>
            <person name="Soderlund C."/>
            <person name="Wing R.A."/>
            <person name="Palmer L.E."/>
            <person name="de la Bastide M."/>
            <person name="Spiegel L."/>
            <person name="Nascimento L."/>
            <person name="Zutavern T."/>
            <person name="O'Shaughnessy A."/>
            <person name="Dike S."/>
            <person name="Dedhia N."/>
            <person name="Preston R."/>
            <person name="Balija V."/>
            <person name="McCombie W.R."/>
            <person name="Chow T."/>
            <person name="Chen H."/>
            <person name="Chung M."/>
            <person name="Chen C."/>
            <person name="Shaw J."/>
            <person name="Wu H."/>
            <person name="Hsiao K."/>
            <person name="Chao Y."/>
            <person name="Chu M."/>
            <person name="Cheng C."/>
            <person name="Hour A."/>
            <person name="Lee P."/>
            <person name="Lin S."/>
            <person name="Lin Y."/>
            <person name="Liou J."/>
            <person name="Liu S."/>
            <person name="Hsing Y."/>
            <person name="Raghuvanshi S."/>
            <person name="Mohanty A."/>
            <person name="Bharti A.K."/>
            <person name="Gaur A."/>
            <person name="Gupta V."/>
            <person name="Kumar D."/>
            <person name="Ravi V."/>
            <person name="Vij S."/>
            <person name="Kapur A."/>
            <person name="Khurana P."/>
            <person name="Khurana P."/>
            <person name="Khurana J.P."/>
            <person name="Tyagi A.K."/>
            <person name="Gaikwad K."/>
            <person name="Singh A."/>
            <person name="Dalal V."/>
            <person name="Srivastava S."/>
            <person name="Dixit A."/>
            <person name="Pal A.K."/>
            <person name="Ghazi I.A."/>
            <person name="Yadav M."/>
            <person name="Pandit A."/>
            <person name="Bhargava A."/>
            <person name="Sureshbabu K."/>
            <person name="Batra K."/>
            <person name="Sharma T.R."/>
            <person name="Mohapatra T."/>
            <person name="Singh N.K."/>
            <person name="Messing J."/>
            <person name="Nelson A.B."/>
            <person name="Fuks G."/>
            <person name="Kavchok S."/>
            <person name="Keizer G."/>
            <person name="Linton E."/>
            <person name="Llaca V."/>
            <person name="Song R."/>
            <person name="Tanyolac B."/>
            <person name="Young S."/>
            <person name="Ho-Il K."/>
            <person name="Hahn J.H."/>
            <person name="Sangsakoo G."/>
            <person name="Vanavichit A."/>
            <person name="de Mattos Luiz.A.T."/>
            <person name="Zimmer P.D."/>
            <person name="Malone G."/>
            <person name="Dellagostin O."/>
            <person name="de Oliveira A.C."/>
            <person name="Bevan M."/>
            <person name="Bancroft I."/>
            <person name="Minx P."/>
            <person name="Cordum H."/>
            <person name="Wilson R."/>
            <person name="Cheng Z."/>
            <person name="Jin W."/>
            <person name="Jiang J."/>
            <person name="Leong S.A."/>
            <person name="Iwama H."/>
            <person name="Gojobori T."/>
            <person name="Itoh T."/>
            <person name="Niimura Y."/>
            <person name="Fujii Y."/>
            <person name="Habara T."/>
            <person name="Sakai H."/>
            <person name="Sato Y."/>
            <person name="Wilson G."/>
            <person name="Kumar K."/>
            <person name="McCouch S."/>
            <person name="Juretic N."/>
            <person name="Hoen D."/>
            <person name="Wright S."/>
            <person name="Bruskiewich R."/>
            <person name="Bureau T."/>
            <person name="Miyao A."/>
            <person name="Hirochika H."/>
            <person name="Nishikawa T."/>
            <person name="Kadowaki K."/>
            <person name="Sugiura M."/>
            <person name="Burr B."/>
            <person name="Sasaki T."/>
        </authorList>
    </citation>
    <scope>NUCLEOTIDE SEQUENCE [LARGE SCALE GENOMIC DNA]</scope>
    <source>
        <strain evidence="2">cv. Nipponbare</strain>
    </source>
</reference>